<dbReference type="Pfam" id="PF04578">
    <property type="entry name" value="DUF594"/>
    <property type="match status" value="1"/>
</dbReference>
<feature type="domain" description="DUF4220" evidence="3">
    <location>
        <begin position="2"/>
        <end position="195"/>
    </location>
</feature>
<dbReference type="Proteomes" id="UP000604825">
    <property type="component" value="Unassembled WGS sequence"/>
</dbReference>
<gene>
    <name evidence="4" type="ORF">NCGR_LOCUS28716</name>
</gene>
<keyword evidence="1" id="KW-0472">Membrane</keyword>
<reference evidence="4" key="1">
    <citation type="submission" date="2020-10" db="EMBL/GenBank/DDBJ databases">
        <authorList>
            <person name="Han B."/>
            <person name="Lu T."/>
            <person name="Zhao Q."/>
            <person name="Huang X."/>
            <person name="Zhao Y."/>
        </authorList>
    </citation>
    <scope>NUCLEOTIDE SEQUENCE</scope>
</reference>
<sequence length="581" mass="66051">MYPIWAVSLLALLCCVDSAAASGSGLDNRSQLWKMLYQLCLYFGYVLLMRISTISSDIGNIAICVLSAVTFIKGFHRSMALVVPSSMRNMVRDIPDFNREFSFRDPDEEISLFVDMPIDEVMTMFKPRFRTFEMREIAIACRSIEPAAKASAQPLIPNYERAFKVVEIELAFLYDILYTSNAFLDYYEASSASVWAFASLTGVLQLLRCWTSNWARVAFACDCARKIRDVELEDDKPWTAKDVVGTMSWGIRLRASLIRINWSDKHQYLWQNKLGQHSLLESISLPGPGHCRRWLFCGYMERGQTLLRCIGSRSKCGLHLEAIGEFVSKKIESNGVSSWASSKDGNNGQSSLPQDNLWGYGYNDRWFRSAAKELSNEFYVCVLMWHIATCYCELAQQRDDQAPGLLPGGSDTTKRAMYAGVREVAIWSVHKFADRLRAMREFGQDEFRDHFVFRNIWLRQDFAQPGITNLDAYYAGCFIYAAGVKLGEGLHTSMPAAADRWKLLAEFWVKASVYAAPSDKVDEHLQHLSQGGELITHLWALLYHAGIHKWRLDPRASRWGGITSFGFALGRTSTRIIIIIR</sequence>
<dbReference type="InterPro" id="IPR025315">
    <property type="entry name" value="DUF4220"/>
</dbReference>
<keyword evidence="5" id="KW-1185">Reference proteome</keyword>
<dbReference type="PANTHER" id="PTHR31325">
    <property type="entry name" value="OS01G0798800 PROTEIN-RELATED"/>
    <property type="match status" value="1"/>
</dbReference>
<evidence type="ECO:0000256" key="2">
    <source>
        <dbReference type="SAM" id="SignalP"/>
    </source>
</evidence>
<keyword evidence="1" id="KW-0812">Transmembrane</keyword>
<organism evidence="4 5">
    <name type="scientific">Miscanthus lutarioriparius</name>
    <dbReference type="NCBI Taxonomy" id="422564"/>
    <lineage>
        <taxon>Eukaryota</taxon>
        <taxon>Viridiplantae</taxon>
        <taxon>Streptophyta</taxon>
        <taxon>Embryophyta</taxon>
        <taxon>Tracheophyta</taxon>
        <taxon>Spermatophyta</taxon>
        <taxon>Magnoliopsida</taxon>
        <taxon>Liliopsida</taxon>
        <taxon>Poales</taxon>
        <taxon>Poaceae</taxon>
        <taxon>PACMAD clade</taxon>
        <taxon>Panicoideae</taxon>
        <taxon>Andropogonodae</taxon>
        <taxon>Andropogoneae</taxon>
        <taxon>Saccharinae</taxon>
        <taxon>Miscanthus</taxon>
    </lineage>
</organism>
<evidence type="ECO:0000256" key="1">
    <source>
        <dbReference type="SAM" id="Phobius"/>
    </source>
</evidence>
<keyword evidence="1" id="KW-1133">Transmembrane helix</keyword>
<keyword evidence="2" id="KW-0732">Signal</keyword>
<dbReference type="Pfam" id="PF13968">
    <property type="entry name" value="DUF4220"/>
    <property type="match status" value="1"/>
</dbReference>
<dbReference type="EMBL" id="CAJGYO010000007">
    <property type="protein sequence ID" value="CAD6243722.1"/>
    <property type="molecule type" value="Genomic_DNA"/>
</dbReference>
<evidence type="ECO:0000313" key="4">
    <source>
        <dbReference type="EMBL" id="CAD6243722.1"/>
    </source>
</evidence>
<name>A0A811PKP3_9POAL</name>
<dbReference type="InterPro" id="IPR007658">
    <property type="entry name" value="DUF594"/>
</dbReference>
<feature type="signal peptide" evidence="2">
    <location>
        <begin position="1"/>
        <end position="21"/>
    </location>
</feature>
<accession>A0A811PKP3</accession>
<protein>
    <recommendedName>
        <fullName evidence="3">DUF4220 domain-containing protein</fullName>
    </recommendedName>
</protein>
<comment type="caution">
    <text evidence="4">The sequence shown here is derived from an EMBL/GenBank/DDBJ whole genome shotgun (WGS) entry which is preliminary data.</text>
</comment>
<dbReference type="OrthoDB" id="686547at2759"/>
<evidence type="ECO:0000313" key="5">
    <source>
        <dbReference type="Proteomes" id="UP000604825"/>
    </source>
</evidence>
<feature type="transmembrane region" description="Helical" evidence="1">
    <location>
        <begin position="58"/>
        <end position="76"/>
    </location>
</feature>
<dbReference type="AlphaFoldDB" id="A0A811PKP3"/>
<feature type="chain" id="PRO_5032342541" description="DUF4220 domain-containing protein" evidence="2">
    <location>
        <begin position="22"/>
        <end position="581"/>
    </location>
</feature>
<evidence type="ECO:0000259" key="3">
    <source>
        <dbReference type="Pfam" id="PF13968"/>
    </source>
</evidence>
<proteinExistence type="predicted"/>